<reference evidence="1" key="1">
    <citation type="submission" date="2021-06" db="EMBL/GenBank/DDBJ databases">
        <title>Parelaphostrongylus tenuis whole genome reference sequence.</title>
        <authorList>
            <person name="Garwood T.J."/>
            <person name="Larsen P.A."/>
            <person name="Fountain-Jones N.M."/>
            <person name="Garbe J.R."/>
            <person name="Macchietto M.G."/>
            <person name="Kania S.A."/>
            <person name="Gerhold R.W."/>
            <person name="Richards J.E."/>
            <person name="Wolf T.M."/>
        </authorList>
    </citation>
    <scope>NUCLEOTIDE SEQUENCE</scope>
    <source>
        <strain evidence="1">MNPRO001-30</strain>
        <tissue evidence="1">Meninges</tissue>
    </source>
</reference>
<sequence length="100" mass="11620">MNTYETARDLLAAADVANQRFHAYLRVCKVRSSYEKTGMLNRMAAHASFPSFSEQRKQYKYFTHLMIQHVREMNQLKRSFYSGAVNERPETSGGILVVRI</sequence>
<name>A0AAD5R7J8_PARTN</name>
<evidence type="ECO:0000313" key="1">
    <source>
        <dbReference type="EMBL" id="KAJ1370937.1"/>
    </source>
</evidence>
<gene>
    <name evidence="1" type="ORF">KIN20_032765</name>
</gene>
<comment type="caution">
    <text evidence="1">The sequence shown here is derived from an EMBL/GenBank/DDBJ whole genome shotgun (WGS) entry which is preliminary data.</text>
</comment>
<evidence type="ECO:0000313" key="2">
    <source>
        <dbReference type="Proteomes" id="UP001196413"/>
    </source>
</evidence>
<dbReference type="AlphaFoldDB" id="A0AAD5R7J8"/>
<organism evidence="1 2">
    <name type="scientific">Parelaphostrongylus tenuis</name>
    <name type="common">Meningeal worm</name>
    <dbReference type="NCBI Taxonomy" id="148309"/>
    <lineage>
        <taxon>Eukaryota</taxon>
        <taxon>Metazoa</taxon>
        <taxon>Ecdysozoa</taxon>
        <taxon>Nematoda</taxon>
        <taxon>Chromadorea</taxon>
        <taxon>Rhabditida</taxon>
        <taxon>Rhabditina</taxon>
        <taxon>Rhabditomorpha</taxon>
        <taxon>Strongyloidea</taxon>
        <taxon>Metastrongylidae</taxon>
        <taxon>Parelaphostrongylus</taxon>
    </lineage>
</organism>
<dbReference type="Proteomes" id="UP001196413">
    <property type="component" value="Unassembled WGS sequence"/>
</dbReference>
<protein>
    <submittedName>
        <fullName evidence="1">Uncharacterized protein</fullName>
    </submittedName>
</protein>
<accession>A0AAD5R7J8</accession>
<proteinExistence type="predicted"/>
<keyword evidence="2" id="KW-1185">Reference proteome</keyword>
<dbReference type="EMBL" id="JAHQIW010006877">
    <property type="protein sequence ID" value="KAJ1370937.1"/>
    <property type="molecule type" value="Genomic_DNA"/>
</dbReference>